<dbReference type="GO" id="GO:0004553">
    <property type="term" value="F:hydrolase activity, hydrolyzing O-glycosyl compounds"/>
    <property type="evidence" value="ECO:0007669"/>
    <property type="project" value="InterPro"/>
</dbReference>
<evidence type="ECO:0000256" key="3">
    <source>
        <dbReference type="ARBA" id="ARBA00023295"/>
    </source>
</evidence>
<feature type="domain" description="Glycoside hydrolase family 2" evidence="8">
    <location>
        <begin position="724"/>
        <end position="818"/>
    </location>
</feature>
<dbReference type="Proteomes" id="UP000184278">
    <property type="component" value="Unassembled WGS sequence"/>
</dbReference>
<dbReference type="Pfam" id="PF18565">
    <property type="entry name" value="Glyco_hydro2_C5"/>
    <property type="match status" value="1"/>
</dbReference>
<name>A0A1M5YXQ5_BUTFI</name>
<dbReference type="InterPro" id="IPR006102">
    <property type="entry name" value="Ig-like_GH2"/>
</dbReference>
<sequence length="844" mass="94291">MERILLDQGWEFRKGFLDMVETLEDGNGVLVNLPHDAMIGGAVTSDAPGRFDMGYFKGSIVNYTKKIDIPKEWEGDCVFLCFDGAMSNASIDINGYKVTSQHYGYAPFYADLTDYVTFGQLNRITVNLNTSMQENSRWYTGTGLYRSVELCHRPKVHVAEIGIYVYTKEIGDVSFDGESDRAEYALIEAEATIENASDKNRLVQVVLEMKQEGSSDVIKKACSAVYVSKGSSEIASFSFAIDNPKLWDADNPNLYEVTVRVQNLGEYRTHLIPEEDERIDESRTLFGIRMLSVDAKRGLRINGKSIKLKGGCLHHDNGLLGAVSLYEAEVRKIRKLKELGYNAVRTAHNPPSAALLEACARLGMYVFDEAFDAWNMAKRSGDYSQYFATDWNKDLTSFVKRDRNNPAVIIWSTGNEIPERGGLGGGYKTASMLARAFRKLDTTRPVSNALCSMWSGLDDELARCQDHQQNASAKGDDILWEKVTEPFANGLDIVGYNYLEDLYEKDHDMFPDRVMLGTETFPKEIGFRWPFVEEHSYVIGDFTWTAWDYLGEAGIGKTVYVDNDDPLVKRGPWAVMPYETSPYPWRCANDADFDITGRLMPQGEYRSIAWHSDKTFVYSKHPDTFGKVEICGMWGFPYVEKSWNYKGYEGKNIEIVVFSGADEVEVLVNGKSIGTKRTDLDKRFPNAASFETIYENGIVEAISYKDGKEISRDKISTTKAPSGIRLVPEKNDLRADGHDLSYVGIEVVDDEGNVVPDSNAVITVEVTGPAILAGLGSGNPVTEENYTDSIAESYKGRAMAVIRSGYEEGGVVLTVRAEIRGLERMETSLSLTVKSNEVGVKSSF</sequence>
<dbReference type="Pfam" id="PF16355">
    <property type="entry name" value="DUF4982"/>
    <property type="match status" value="1"/>
</dbReference>
<dbReference type="PANTHER" id="PTHR42732">
    <property type="entry name" value="BETA-GALACTOSIDASE"/>
    <property type="match status" value="1"/>
</dbReference>
<comment type="similarity">
    <text evidence="1">Belongs to the glycosyl hydrolase 2 family.</text>
</comment>
<dbReference type="InterPro" id="IPR017853">
    <property type="entry name" value="GH"/>
</dbReference>
<accession>A0A1M5YXQ5</accession>
<dbReference type="SUPFAM" id="SSF51445">
    <property type="entry name" value="(Trans)glycosidases"/>
    <property type="match status" value="1"/>
</dbReference>
<dbReference type="AlphaFoldDB" id="A0A1M5YXQ5"/>
<dbReference type="InterPro" id="IPR006101">
    <property type="entry name" value="Glyco_hydro_2"/>
</dbReference>
<dbReference type="Gene3D" id="3.20.20.80">
    <property type="entry name" value="Glycosidases"/>
    <property type="match status" value="1"/>
</dbReference>
<dbReference type="InterPro" id="IPR036156">
    <property type="entry name" value="Beta-gal/glucu_dom_sf"/>
</dbReference>
<dbReference type="Pfam" id="PF02837">
    <property type="entry name" value="Glyco_hydro_2_N"/>
    <property type="match status" value="1"/>
</dbReference>
<dbReference type="PANTHER" id="PTHR42732:SF1">
    <property type="entry name" value="BETA-MANNOSIDASE"/>
    <property type="match status" value="1"/>
</dbReference>
<dbReference type="InterPro" id="IPR051913">
    <property type="entry name" value="GH2_Domain-Containing"/>
</dbReference>
<evidence type="ECO:0000259" key="8">
    <source>
        <dbReference type="Pfam" id="PF18565"/>
    </source>
</evidence>
<reference evidence="10" key="1">
    <citation type="submission" date="2016-11" db="EMBL/GenBank/DDBJ databases">
        <authorList>
            <person name="Varghese N."/>
            <person name="Submissions S."/>
        </authorList>
    </citation>
    <scope>NUCLEOTIDE SEQUENCE [LARGE SCALE GENOMIC DNA]</scope>
    <source>
        <strain evidence="10">DSM 3071</strain>
    </source>
</reference>
<evidence type="ECO:0000256" key="1">
    <source>
        <dbReference type="ARBA" id="ARBA00007401"/>
    </source>
</evidence>
<dbReference type="GeneID" id="89508495"/>
<keyword evidence="2" id="KW-0378">Hydrolase</keyword>
<evidence type="ECO:0000256" key="2">
    <source>
        <dbReference type="ARBA" id="ARBA00022801"/>
    </source>
</evidence>
<feature type="domain" description="Glycoside hydrolase family 2 immunoglobulin-like beta-sandwich" evidence="4">
    <location>
        <begin position="170"/>
        <end position="263"/>
    </location>
</feature>
<dbReference type="SUPFAM" id="SSF49303">
    <property type="entry name" value="beta-Galactosidase/glucuronidase domain"/>
    <property type="match status" value="1"/>
</dbReference>
<dbReference type="InterPro" id="IPR006104">
    <property type="entry name" value="Glyco_hydro_2_N"/>
</dbReference>
<dbReference type="InterPro" id="IPR032311">
    <property type="entry name" value="DUF4982"/>
</dbReference>
<dbReference type="RefSeq" id="WP_073387117.1">
    <property type="nucleotide sequence ID" value="NZ_FQXK01000014.1"/>
</dbReference>
<dbReference type="Pfam" id="PF02836">
    <property type="entry name" value="Glyco_hydro_2_C"/>
    <property type="match status" value="1"/>
</dbReference>
<dbReference type="InterPro" id="IPR013783">
    <property type="entry name" value="Ig-like_fold"/>
</dbReference>
<dbReference type="PRINTS" id="PR00132">
    <property type="entry name" value="GLHYDRLASE2"/>
</dbReference>
<dbReference type="Pfam" id="PF00703">
    <property type="entry name" value="Glyco_hydro_2"/>
    <property type="match status" value="1"/>
</dbReference>
<dbReference type="SUPFAM" id="SSF49785">
    <property type="entry name" value="Galactose-binding domain-like"/>
    <property type="match status" value="1"/>
</dbReference>
<keyword evidence="10" id="KW-1185">Reference proteome</keyword>
<proteinExistence type="inferred from homology"/>
<dbReference type="Gene3D" id="2.60.120.260">
    <property type="entry name" value="Galactose-binding domain-like"/>
    <property type="match status" value="1"/>
</dbReference>
<dbReference type="GO" id="GO:0005975">
    <property type="term" value="P:carbohydrate metabolic process"/>
    <property type="evidence" value="ECO:0007669"/>
    <property type="project" value="InterPro"/>
</dbReference>
<organism evidence="9 10">
    <name type="scientific">Butyrivibrio fibrisolvens DSM 3071</name>
    <dbReference type="NCBI Taxonomy" id="1121131"/>
    <lineage>
        <taxon>Bacteria</taxon>
        <taxon>Bacillati</taxon>
        <taxon>Bacillota</taxon>
        <taxon>Clostridia</taxon>
        <taxon>Lachnospirales</taxon>
        <taxon>Lachnospiraceae</taxon>
        <taxon>Butyrivibrio</taxon>
    </lineage>
</organism>
<gene>
    <name evidence="9" type="ORF">SAMN02745229_01780</name>
</gene>
<keyword evidence="3" id="KW-0326">Glycosidase</keyword>
<dbReference type="InterPro" id="IPR008979">
    <property type="entry name" value="Galactose-bd-like_sf"/>
</dbReference>
<feature type="domain" description="Glycoside hydrolase family 2 catalytic" evidence="5">
    <location>
        <begin position="298"/>
        <end position="447"/>
    </location>
</feature>
<feature type="domain" description="Glycosyl hydrolases family 2 sugar binding" evidence="6">
    <location>
        <begin position="61"/>
        <end position="154"/>
    </location>
</feature>
<evidence type="ECO:0000313" key="10">
    <source>
        <dbReference type="Proteomes" id="UP000184278"/>
    </source>
</evidence>
<protein>
    <submittedName>
        <fullName evidence="9">Beta-galactosidase</fullName>
    </submittedName>
</protein>
<evidence type="ECO:0000313" key="9">
    <source>
        <dbReference type="EMBL" id="SHI16710.1"/>
    </source>
</evidence>
<dbReference type="EMBL" id="FQXK01000014">
    <property type="protein sequence ID" value="SHI16710.1"/>
    <property type="molecule type" value="Genomic_DNA"/>
</dbReference>
<dbReference type="STRING" id="1121131.SAMN02745229_01780"/>
<feature type="domain" description="DUF4982" evidence="7">
    <location>
        <begin position="650"/>
        <end position="710"/>
    </location>
</feature>
<dbReference type="InterPro" id="IPR006103">
    <property type="entry name" value="Glyco_hydro_2_cat"/>
</dbReference>
<dbReference type="Gene3D" id="2.60.40.10">
    <property type="entry name" value="Immunoglobulins"/>
    <property type="match status" value="3"/>
</dbReference>
<dbReference type="InterPro" id="IPR040605">
    <property type="entry name" value="Glyco_hydro2_dom5"/>
</dbReference>
<evidence type="ECO:0000259" key="6">
    <source>
        <dbReference type="Pfam" id="PF02837"/>
    </source>
</evidence>
<dbReference type="OrthoDB" id="9762066at2"/>
<evidence type="ECO:0000259" key="7">
    <source>
        <dbReference type="Pfam" id="PF16355"/>
    </source>
</evidence>
<evidence type="ECO:0000259" key="4">
    <source>
        <dbReference type="Pfam" id="PF00703"/>
    </source>
</evidence>
<evidence type="ECO:0000259" key="5">
    <source>
        <dbReference type="Pfam" id="PF02836"/>
    </source>
</evidence>